<dbReference type="PANTHER" id="PTHR11972:SF153">
    <property type="entry name" value="SUPEROXIDE-GENERATING NADPH OXIDASE HEAVY CHAIN SUBUNIT A"/>
    <property type="match status" value="1"/>
</dbReference>
<protein>
    <submittedName>
        <fullName evidence="4">Uncharacterized protein</fullName>
    </submittedName>
</protein>
<accession>A0ABR3EPH6</accession>
<feature type="transmembrane region" description="Helical" evidence="3">
    <location>
        <begin position="119"/>
        <end position="145"/>
    </location>
</feature>
<comment type="caution">
    <text evidence="4">The sequence shown here is derived from an EMBL/GenBank/DDBJ whole genome shotgun (WGS) entry which is preliminary data.</text>
</comment>
<evidence type="ECO:0000256" key="3">
    <source>
        <dbReference type="SAM" id="Phobius"/>
    </source>
</evidence>
<keyword evidence="1" id="KW-0249">Electron transport</keyword>
<dbReference type="EMBL" id="JBAHYK010002584">
    <property type="protein sequence ID" value="KAL0564785.1"/>
    <property type="molecule type" value="Genomic_DNA"/>
</dbReference>
<dbReference type="PANTHER" id="PTHR11972">
    <property type="entry name" value="NADPH OXIDASE"/>
    <property type="match status" value="1"/>
</dbReference>
<evidence type="ECO:0000256" key="2">
    <source>
        <dbReference type="ARBA" id="ARBA00023002"/>
    </source>
</evidence>
<keyword evidence="2" id="KW-0560">Oxidoreductase</keyword>
<proteinExistence type="predicted"/>
<keyword evidence="1" id="KW-0813">Transport</keyword>
<sequence>MDFVDTRRPNSIIAKNHLSDHPDLPAHVHQGAALQRNKTERVRLQGLQRTLSATERAARPNNNLAVDETTLVYRWKRWMINEGGRQLFFGAFILLHLIAGVFGYLHYQLKDNLTQARATFGAGFTIARTSALLCHIDVIFILLPICRNFISIMRRTPLGTVIPFDKNITFHK</sequence>
<name>A0ABR3EPH6_9AGAR</name>
<keyword evidence="3" id="KW-1133">Transmembrane helix</keyword>
<evidence type="ECO:0000313" key="5">
    <source>
        <dbReference type="Proteomes" id="UP001465976"/>
    </source>
</evidence>
<keyword evidence="3" id="KW-0472">Membrane</keyword>
<feature type="non-terminal residue" evidence="4">
    <location>
        <position position="172"/>
    </location>
</feature>
<keyword evidence="3" id="KW-0812">Transmembrane</keyword>
<organism evidence="4 5">
    <name type="scientific">Marasmius crinis-equi</name>
    <dbReference type="NCBI Taxonomy" id="585013"/>
    <lineage>
        <taxon>Eukaryota</taxon>
        <taxon>Fungi</taxon>
        <taxon>Dikarya</taxon>
        <taxon>Basidiomycota</taxon>
        <taxon>Agaricomycotina</taxon>
        <taxon>Agaricomycetes</taxon>
        <taxon>Agaricomycetidae</taxon>
        <taxon>Agaricales</taxon>
        <taxon>Marasmiineae</taxon>
        <taxon>Marasmiaceae</taxon>
        <taxon>Marasmius</taxon>
    </lineage>
</organism>
<dbReference type="InterPro" id="IPR050369">
    <property type="entry name" value="RBOH/FRE"/>
</dbReference>
<gene>
    <name evidence="4" type="ORF">V5O48_017255</name>
</gene>
<feature type="transmembrane region" description="Helical" evidence="3">
    <location>
        <begin position="87"/>
        <end position="107"/>
    </location>
</feature>
<keyword evidence="5" id="KW-1185">Reference proteome</keyword>
<dbReference type="Proteomes" id="UP001465976">
    <property type="component" value="Unassembled WGS sequence"/>
</dbReference>
<reference evidence="4 5" key="1">
    <citation type="submission" date="2024-02" db="EMBL/GenBank/DDBJ databases">
        <title>A draft genome for the cacao thread blight pathogen Marasmius crinis-equi.</title>
        <authorList>
            <person name="Cohen S.P."/>
            <person name="Baruah I.K."/>
            <person name="Amoako-Attah I."/>
            <person name="Bukari Y."/>
            <person name="Meinhardt L.W."/>
            <person name="Bailey B.A."/>
        </authorList>
    </citation>
    <scope>NUCLEOTIDE SEQUENCE [LARGE SCALE GENOMIC DNA]</scope>
    <source>
        <strain evidence="4 5">GH-76</strain>
    </source>
</reference>
<evidence type="ECO:0000256" key="1">
    <source>
        <dbReference type="ARBA" id="ARBA00022982"/>
    </source>
</evidence>
<evidence type="ECO:0000313" key="4">
    <source>
        <dbReference type="EMBL" id="KAL0564785.1"/>
    </source>
</evidence>